<evidence type="ECO:0000313" key="2">
    <source>
        <dbReference type="EMBL" id="ASM77348.1"/>
    </source>
</evidence>
<gene>
    <name evidence="2" type="ORF">VITFI_CDS1570</name>
</gene>
<dbReference type="PANTHER" id="PTHR33840">
    <property type="match status" value="1"/>
</dbReference>
<feature type="domain" description="T6SS Phospholipase effector Tle1-like catalytic" evidence="1">
    <location>
        <begin position="7"/>
        <end position="305"/>
    </location>
</feature>
<dbReference type="PANTHER" id="PTHR33840:SF1">
    <property type="entry name" value="TLE1 PHOSPHOLIPASE DOMAIN-CONTAINING PROTEIN"/>
    <property type="match status" value="1"/>
</dbReference>
<proteinExistence type="predicted"/>
<protein>
    <recommendedName>
        <fullName evidence="1">T6SS Phospholipase effector Tle1-like catalytic domain-containing protein</fullName>
    </recommendedName>
</protein>
<evidence type="ECO:0000313" key="3">
    <source>
        <dbReference type="Proteomes" id="UP000199729"/>
    </source>
</evidence>
<dbReference type="KEGG" id="vff:VITFI_CDS1570"/>
<sequence>MPHPMAKNIIFCADGTWNSPDQDENHDELPDPTNVYKLFLHLAGDMDCLSLLKSNEQEKELVNAQGQVLQIAKYLHGVGDSNNAIHKLLGGVFGAGVISRIVRGYTFISRHYQPGDQIFIIGFSRGAYTARALAGLIAKRGLLRYGATLSPERAYAKGALVWKKHHAQRPSSLLARLADLVNSLNSELSDETLALDDLRPVDRIAAVGVWDTVGAMGLPTYARDGERADTFKFADLKLSTKVVRGFHAVSLDEQRPDFAPTLWEPGDNVVQMLFPGAHSDVGGGYPVANNESGLSDISLAWMLEQLQSCGLVLQSQLGVPISPRAVWPMNPDPMGIGHQPWRQPPWDFLLDKPQSRQFPAHVQAHPSVAQRCQAACVKAAPNAEPERYAPQNLP</sequence>
<dbReference type="AlphaFoldDB" id="A0A221KE96"/>
<dbReference type="EMBL" id="CP022423">
    <property type="protein sequence ID" value="ASM77348.1"/>
    <property type="molecule type" value="Genomic_DNA"/>
</dbReference>
<accession>A0A221KE96</accession>
<dbReference type="Proteomes" id="UP000199729">
    <property type="component" value="Chromosome"/>
</dbReference>
<dbReference type="Pfam" id="PF09994">
    <property type="entry name" value="T6SS_Tle1-like_cat"/>
    <property type="match status" value="1"/>
</dbReference>
<dbReference type="InterPro" id="IPR018712">
    <property type="entry name" value="Tle1-like_cat"/>
</dbReference>
<evidence type="ECO:0000259" key="1">
    <source>
        <dbReference type="Pfam" id="PF09994"/>
    </source>
</evidence>
<name>A0A221KE96_VITFI</name>
<reference evidence="2 3" key="1">
    <citation type="submission" date="2017-07" db="EMBL/GenBank/DDBJ databases">
        <title>Complete Genome Sequence of the cosmetic ferment Vitreoscilla filiformis (ATCC15551).</title>
        <authorList>
            <person name="Contreras S."/>
            <person name="Sagory-Zalkind P."/>
            <person name="Blanquart H."/>
            <person name="Iltis A."/>
            <person name="Morand S.C."/>
        </authorList>
    </citation>
    <scope>NUCLEOTIDE SEQUENCE [LARGE SCALE GENOMIC DNA]</scope>
    <source>
        <strain evidence="2 3">ATCC 15551</strain>
    </source>
</reference>
<dbReference type="InterPro" id="IPR029058">
    <property type="entry name" value="AB_hydrolase_fold"/>
</dbReference>
<organism evidence="2 3">
    <name type="scientific">Vitreoscilla filiformis</name>
    <dbReference type="NCBI Taxonomy" id="63"/>
    <lineage>
        <taxon>Bacteria</taxon>
        <taxon>Pseudomonadati</taxon>
        <taxon>Pseudomonadota</taxon>
        <taxon>Betaproteobacteria</taxon>
        <taxon>Neisseriales</taxon>
        <taxon>Neisseriaceae</taxon>
        <taxon>Vitreoscilla</taxon>
    </lineage>
</organism>
<keyword evidence="3" id="KW-1185">Reference proteome</keyword>
<dbReference type="SUPFAM" id="SSF53474">
    <property type="entry name" value="alpha/beta-Hydrolases"/>
    <property type="match status" value="1"/>
</dbReference>